<evidence type="ECO:0000313" key="2">
    <source>
        <dbReference type="Proteomes" id="UP000236893"/>
    </source>
</evidence>
<proteinExistence type="predicted"/>
<accession>A0A2S5A2P7</accession>
<evidence type="ECO:0000313" key="1">
    <source>
        <dbReference type="EMBL" id="POY36383.1"/>
    </source>
</evidence>
<organism evidence="1 2">
    <name type="scientific">Solitalea longa</name>
    <dbReference type="NCBI Taxonomy" id="2079460"/>
    <lineage>
        <taxon>Bacteria</taxon>
        <taxon>Pseudomonadati</taxon>
        <taxon>Bacteroidota</taxon>
        <taxon>Sphingobacteriia</taxon>
        <taxon>Sphingobacteriales</taxon>
        <taxon>Sphingobacteriaceae</taxon>
        <taxon>Solitalea</taxon>
    </lineage>
</organism>
<protein>
    <submittedName>
        <fullName evidence="1">Uncharacterized protein</fullName>
    </submittedName>
</protein>
<dbReference type="AlphaFoldDB" id="A0A2S5A2P7"/>
<keyword evidence="2" id="KW-1185">Reference proteome</keyword>
<dbReference type="Proteomes" id="UP000236893">
    <property type="component" value="Unassembled WGS sequence"/>
</dbReference>
<dbReference type="EMBL" id="PQVF01000007">
    <property type="protein sequence ID" value="POY36383.1"/>
    <property type="molecule type" value="Genomic_DNA"/>
</dbReference>
<name>A0A2S5A2P7_9SPHI</name>
<comment type="caution">
    <text evidence="1">The sequence shown here is derived from an EMBL/GenBank/DDBJ whole genome shotgun (WGS) entry which is preliminary data.</text>
</comment>
<gene>
    <name evidence="1" type="ORF">C3K47_11590</name>
</gene>
<reference evidence="1 2" key="1">
    <citation type="submission" date="2018-01" db="EMBL/GenBank/DDBJ databases">
        <authorList>
            <person name="Gaut B.S."/>
            <person name="Morton B.R."/>
            <person name="Clegg M.T."/>
            <person name="Duvall M.R."/>
        </authorList>
    </citation>
    <scope>NUCLEOTIDE SEQUENCE [LARGE SCALE GENOMIC DNA]</scope>
    <source>
        <strain evidence="1 2">HR-AV</strain>
    </source>
</reference>
<sequence length="63" mass="7364">MHTSTIDEIIAELESVNQIVIGWLKSKAGLIKITLWVMFDWKKACRIMHVLSSYQKKRFSLRA</sequence>